<feature type="compositionally biased region" description="Acidic residues" evidence="1">
    <location>
        <begin position="506"/>
        <end position="515"/>
    </location>
</feature>
<dbReference type="EMBL" id="JBHSBU010000001">
    <property type="protein sequence ID" value="MFC4160959.1"/>
    <property type="molecule type" value="Genomic_DNA"/>
</dbReference>
<organism evidence="2 3">
    <name type="scientific">Chitinimonas lacunae</name>
    <dbReference type="NCBI Taxonomy" id="1963018"/>
    <lineage>
        <taxon>Bacteria</taxon>
        <taxon>Pseudomonadati</taxon>
        <taxon>Pseudomonadota</taxon>
        <taxon>Betaproteobacteria</taxon>
        <taxon>Neisseriales</taxon>
        <taxon>Chitinibacteraceae</taxon>
        <taxon>Chitinimonas</taxon>
    </lineage>
</organism>
<dbReference type="InterPro" id="IPR010352">
    <property type="entry name" value="DUF945"/>
</dbReference>
<sequence>MKYKALVISAAAVGALALGYLGTTRWAGVEAERTLERQRQLLTDLPYFVIKSHEYQRGWFSSSERATLALNPNIVKPYAELLKLAGHDIEGMTGQDLSKLEFTYVQTVRHGPFPLLKQGDFSLLKAAVTTDFQFSPDLRETLSEIFGEQPPLQLENRIRFDDEGAFALRIPKFNRQSKLAKARSIWEGLEAQIRYGRDFTRVDIDAKAPYFLFEVNQERSRRIELKGMEFTARHTRAFGDVMLGDSQLKLVEASAKDSGLPVELLLRNMVYKTGATAQGEFVDSRRDVGLEQMVLNGKTYGPAKLVAEANHLHGPTLGKLSPLLTKIQRENPDPRVQARKGFDLFLKEGLPLLRNEPQLAIRQLSVKLPDGEVSFRADLALKGFQDPDIDNPAQLLSKLNARADLRVPKQVLETYVLWQARSMIATDTAEGEQPNAADLDNLARNLMEVQIKRLTQQKLIRVEGKDLATTAEWKAGKLLVNGNHVPLPWQIPTKSSELPQVGGDEATVEENEEPD</sequence>
<keyword evidence="3" id="KW-1185">Reference proteome</keyword>
<dbReference type="Proteomes" id="UP001595791">
    <property type="component" value="Unassembled WGS sequence"/>
</dbReference>
<accession>A0ABV8MTB9</accession>
<name>A0ABV8MTB9_9NEIS</name>
<reference evidence="3" key="1">
    <citation type="journal article" date="2019" name="Int. J. Syst. Evol. Microbiol.">
        <title>The Global Catalogue of Microorganisms (GCM) 10K type strain sequencing project: providing services to taxonomists for standard genome sequencing and annotation.</title>
        <authorList>
            <consortium name="The Broad Institute Genomics Platform"/>
            <consortium name="The Broad Institute Genome Sequencing Center for Infectious Disease"/>
            <person name="Wu L."/>
            <person name="Ma J."/>
        </authorList>
    </citation>
    <scope>NUCLEOTIDE SEQUENCE [LARGE SCALE GENOMIC DNA]</scope>
    <source>
        <strain evidence="3">LMG 29894</strain>
    </source>
</reference>
<evidence type="ECO:0000313" key="3">
    <source>
        <dbReference type="Proteomes" id="UP001595791"/>
    </source>
</evidence>
<gene>
    <name evidence="2" type="ORF">ACFOW7_16590</name>
</gene>
<protein>
    <submittedName>
        <fullName evidence="2">YdgA family protein</fullName>
    </submittedName>
</protein>
<evidence type="ECO:0000313" key="2">
    <source>
        <dbReference type="EMBL" id="MFC4160959.1"/>
    </source>
</evidence>
<feature type="region of interest" description="Disordered" evidence="1">
    <location>
        <begin position="492"/>
        <end position="515"/>
    </location>
</feature>
<evidence type="ECO:0000256" key="1">
    <source>
        <dbReference type="SAM" id="MobiDB-lite"/>
    </source>
</evidence>
<proteinExistence type="predicted"/>
<comment type="caution">
    <text evidence="2">The sequence shown here is derived from an EMBL/GenBank/DDBJ whole genome shotgun (WGS) entry which is preliminary data.</text>
</comment>
<dbReference type="RefSeq" id="WP_378166354.1">
    <property type="nucleotide sequence ID" value="NZ_JBHSBU010000001.1"/>
</dbReference>
<dbReference type="Pfam" id="PF06097">
    <property type="entry name" value="DUF945"/>
    <property type="match status" value="1"/>
</dbReference>